<dbReference type="OrthoDB" id="18209at2157"/>
<keyword evidence="2" id="KW-0547">Nucleotide-binding</keyword>
<dbReference type="Gene3D" id="3.40.50.300">
    <property type="entry name" value="P-loop containing nucleotide triphosphate hydrolases"/>
    <property type="match status" value="1"/>
</dbReference>
<sequence>MAENVLSVERLKAYYFLENGLSVKAVDDVSFIINENDVLGIVGESGSGKSTLAIAISALAKPPLRVVDGKVLFKGIDILKLSNEELRRIRMEHVSLIPQFAMDALNPTITIKRLLRDALKSHIDSDEKIEEIMNSRVPERLSMIGLPKWVLDRYPFELSGGMRQRVSIMISTILDPDLLIADEPTSSLDVVTQRLVIQFLNELVESRRVKSMLFITHDIGVIAQLANKIGVMYAGKLIEVGNANDVLKEPLHPYTKALIMSIPKYGTNINKIRLKGLKGEPPSLVNPPKGCRFYDRCPYRMDICKEKEPPLVKVGSTTVTCWLFAKGDGQ</sequence>
<dbReference type="InterPro" id="IPR013563">
    <property type="entry name" value="Oligopep_ABC_C"/>
</dbReference>
<dbReference type="STRING" id="572478.Vdis_1606"/>
<dbReference type="InterPro" id="IPR003439">
    <property type="entry name" value="ABC_transporter-like_ATP-bd"/>
</dbReference>
<accession>E1QTR7</accession>
<feature type="domain" description="ABC transporter" evidence="4">
    <location>
        <begin position="6"/>
        <end position="259"/>
    </location>
</feature>
<gene>
    <name evidence="5" type="ordered locus">Vdis_1606</name>
</gene>
<evidence type="ECO:0000313" key="5">
    <source>
        <dbReference type="EMBL" id="ADN50984.1"/>
    </source>
</evidence>
<dbReference type="SUPFAM" id="SSF52540">
    <property type="entry name" value="P-loop containing nucleoside triphosphate hydrolases"/>
    <property type="match status" value="1"/>
</dbReference>
<dbReference type="PANTHER" id="PTHR43067">
    <property type="entry name" value="OLIGOPEPTIDE/DIPEPTIDE ABC TRANSPORTER, ATPASE SUBUNIT"/>
    <property type="match status" value="1"/>
</dbReference>
<dbReference type="PANTHER" id="PTHR43067:SF3">
    <property type="entry name" value="MALTOSE ABC TRANSPORTER, ATP-BINDING PROTEIN"/>
    <property type="match status" value="1"/>
</dbReference>
<evidence type="ECO:0000259" key="4">
    <source>
        <dbReference type="PROSITE" id="PS50893"/>
    </source>
</evidence>
<dbReference type="InterPro" id="IPR027417">
    <property type="entry name" value="P-loop_NTPase"/>
</dbReference>
<dbReference type="GO" id="GO:0005524">
    <property type="term" value="F:ATP binding"/>
    <property type="evidence" value="ECO:0007669"/>
    <property type="project" value="UniProtKB-KW"/>
</dbReference>
<dbReference type="Pfam" id="PF08352">
    <property type="entry name" value="oligo_HPY"/>
    <property type="match status" value="1"/>
</dbReference>
<evidence type="ECO:0000256" key="2">
    <source>
        <dbReference type="ARBA" id="ARBA00022741"/>
    </source>
</evidence>
<dbReference type="HOGENOM" id="CLU_000604_1_23_2"/>
<dbReference type="InterPro" id="IPR003593">
    <property type="entry name" value="AAA+_ATPase"/>
</dbReference>
<dbReference type="GO" id="GO:0016887">
    <property type="term" value="F:ATP hydrolysis activity"/>
    <property type="evidence" value="ECO:0007669"/>
    <property type="project" value="InterPro"/>
</dbReference>
<evidence type="ECO:0000313" key="6">
    <source>
        <dbReference type="Proteomes" id="UP000006681"/>
    </source>
</evidence>
<dbReference type="SMART" id="SM00382">
    <property type="entry name" value="AAA"/>
    <property type="match status" value="1"/>
</dbReference>
<dbReference type="FunFam" id="3.40.50.300:FF:000016">
    <property type="entry name" value="Oligopeptide ABC transporter ATP-binding component"/>
    <property type="match status" value="1"/>
</dbReference>
<dbReference type="CDD" id="cd03257">
    <property type="entry name" value="ABC_NikE_OppD_transporters"/>
    <property type="match status" value="1"/>
</dbReference>
<proteinExistence type="predicted"/>
<reference evidence="6" key="2">
    <citation type="journal article" date="2010" name="Stand. Genomic Sci.">
        <title>Complete genome sequence of Vulcanisaeta distributa type strain (IC-017T).</title>
        <authorList>
            <person name="Mavromatis K."/>
            <person name="Sikorski J."/>
            <person name="Pabst E."/>
            <person name="Teshima H."/>
            <person name="Lapidus A."/>
            <person name="Lucas S."/>
            <person name="Nolan M."/>
            <person name="Glavina Del Rio T."/>
            <person name="Cheng J."/>
            <person name="Bruce D."/>
            <person name="Goodwin L."/>
            <person name="Pitluck S."/>
            <person name="Liolios K."/>
            <person name="Ivanova N."/>
            <person name="Mikhailova N."/>
            <person name="Pati A."/>
            <person name="Chen A."/>
            <person name="Palaniappan K."/>
            <person name="Land M."/>
            <person name="Hauser L."/>
            <person name="Chang Y."/>
            <person name="Jeffries C."/>
            <person name="Rohde M."/>
            <person name="Spring S."/>
            <person name="Goker M."/>
            <person name="Wirth R."/>
            <person name="Woyke T."/>
            <person name="Bristow J."/>
            <person name="Eisen J."/>
            <person name="Markowitz V."/>
            <person name="Hugenholtz P."/>
            <person name="Klenk H."/>
            <person name="Kyrpides N."/>
        </authorList>
    </citation>
    <scope>NUCLEOTIDE SEQUENCE [LARGE SCALE GENOMIC DNA]</scope>
    <source>
        <strain evidence="6">DSM 14429 / JCM 11212 / NBRC 100878 / IC-017</strain>
    </source>
</reference>
<evidence type="ECO:0000256" key="3">
    <source>
        <dbReference type="ARBA" id="ARBA00022840"/>
    </source>
</evidence>
<dbReference type="eggNOG" id="arCOG00181">
    <property type="taxonomic scope" value="Archaea"/>
</dbReference>
<organism evidence="5 6">
    <name type="scientific">Vulcanisaeta distributa (strain DSM 14429 / JCM 11212 / NBRC 100878 / IC-017)</name>
    <dbReference type="NCBI Taxonomy" id="572478"/>
    <lineage>
        <taxon>Archaea</taxon>
        <taxon>Thermoproteota</taxon>
        <taxon>Thermoprotei</taxon>
        <taxon>Thermoproteales</taxon>
        <taxon>Thermoproteaceae</taxon>
        <taxon>Vulcanisaeta</taxon>
    </lineage>
</organism>
<keyword evidence="1" id="KW-0813">Transport</keyword>
<dbReference type="KEGG" id="vdi:Vdis_1606"/>
<dbReference type="Proteomes" id="UP000006681">
    <property type="component" value="Chromosome"/>
</dbReference>
<evidence type="ECO:0000256" key="1">
    <source>
        <dbReference type="ARBA" id="ARBA00022448"/>
    </source>
</evidence>
<keyword evidence="6" id="KW-1185">Reference proteome</keyword>
<dbReference type="Pfam" id="PF00005">
    <property type="entry name" value="ABC_tran"/>
    <property type="match status" value="1"/>
</dbReference>
<reference evidence="5 6" key="1">
    <citation type="journal article" date="2010" name="Stand. Genomic Sci.">
        <title>Complete genome sequence of Vulcanisaeta distributa type strain (IC-017).</title>
        <authorList>
            <person name="Mavromatis K."/>
            <person name="Sikorski J."/>
            <person name="Pabst E."/>
            <person name="Teshima H."/>
            <person name="Lapidus A."/>
            <person name="Lucas S."/>
            <person name="Nolan M."/>
            <person name="Glavina Del Rio T."/>
            <person name="Cheng J.F."/>
            <person name="Bruce D."/>
            <person name="Goodwin L."/>
            <person name="Pitluck S."/>
            <person name="Liolios K."/>
            <person name="Ivanova N."/>
            <person name="Mikhailova N."/>
            <person name="Pati A."/>
            <person name="Chen A."/>
            <person name="Palaniappan K."/>
            <person name="Land M."/>
            <person name="Hauser L."/>
            <person name="Chang Y.J."/>
            <person name="Jeffries C.D."/>
            <person name="Rohde M."/>
            <person name="Spring S."/>
            <person name="Goker M."/>
            <person name="Wirth R."/>
            <person name="Woyke T."/>
            <person name="Bristow J."/>
            <person name="Eisen J.A."/>
            <person name="Markowitz V."/>
            <person name="Hugenholtz P."/>
            <person name="Klenk H.P."/>
            <person name="Kyrpides N.C."/>
        </authorList>
    </citation>
    <scope>NUCLEOTIDE SEQUENCE [LARGE SCALE GENOMIC DNA]</scope>
    <source>
        <strain evidence="6">DSM 14429 / JCM 11212 / NBRC 100878 / IC-017</strain>
    </source>
</reference>
<keyword evidence="3" id="KW-0067">ATP-binding</keyword>
<dbReference type="GeneID" id="9752543"/>
<dbReference type="PROSITE" id="PS50893">
    <property type="entry name" value="ABC_TRANSPORTER_2"/>
    <property type="match status" value="1"/>
</dbReference>
<dbReference type="RefSeq" id="WP_013336709.1">
    <property type="nucleotide sequence ID" value="NC_014537.1"/>
</dbReference>
<dbReference type="GO" id="GO:0015833">
    <property type="term" value="P:peptide transport"/>
    <property type="evidence" value="ECO:0007669"/>
    <property type="project" value="InterPro"/>
</dbReference>
<dbReference type="NCBIfam" id="TIGR01727">
    <property type="entry name" value="oligo_HPY"/>
    <property type="match status" value="1"/>
</dbReference>
<dbReference type="EMBL" id="CP002100">
    <property type="protein sequence ID" value="ADN50984.1"/>
    <property type="molecule type" value="Genomic_DNA"/>
</dbReference>
<dbReference type="AlphaFoldDB" id="E1QTR7"/>
<name>E1QTR7_VULDI</name>
<protein>
    <submittedName>
        <fullName evidence="5">Oligopeptide/dipeptide ABC transporter, ATPase subunit</fullName>
    </submittedName>
</protein>